<dbReference type="Gene3D" id="3.50.50.60">
    <property type="entry name" value="FAD/NAD(P)-binding domain"/>
    <property type="match status" value="1"/>
</dbReference>
<organism evidence="2">
    <name type="scientific">marine metagenome</name>
    <dbReference type="NCBI Taxonomy" id="408172"/>
    <lineage>
        <taxon>unclassified sequences</taxon>
        <taxon>metagenomes</taxon>
        <taxon>ecological metagenomes</taxon>
    </lineage>
</organism>
<dbReference type="Pfam" id="PF01494">
    <property type="entry name" value="FAD_binding_3"/>
    <property type="match status" value="1"/>
</dbReference>
<protein>
    <recommendedName>
        <fullName evidence="1">FAD-binding domain-containing protein</fullName>
    </recommendedName>
</protein>
<feature type="non-terminal residue" evidence="2">
    <location>
        <position position="95"/>
    </location>
</feature>
<reference evidence="2" key="1">
    <citation type="submission" date="2018-05" db="EMBL/GenBank/DDBJ databases">
        <authorList>
            <person name="Lanie J.A."/>
            <person name="Ng W.-L."/>
            <person name="Kazmierczak K.M."/>
            <person name="Andrzejewski T.M."/>
            <person name="Davidsen T.M."/>
            <person name="Wayne K.J."/>
            <person name="Tettelin H."/>
            <person name="Glass J.I."/>
            <person name="Rusch D."/>
            <person name="Podicherti R."/>
            <person name="Tsui H.-C.T."/>
            <person name="Winkler M.E."/>
        </authorList>
    </citation>
    <scope>NUCLEOTIDE SEQUENCE</scope>
</reference>
<dbReference type="GO" id="GO:0071949">
    <property type="term" value="F:FAD binding"/>
    <property type="evidence" value="ECO:0007669"/>
    <property type="project" value="InterPro"/>
</dbReference>
<evidence type="ECO:0000313" key="2">
    <source>
        <dbReference type="EMBL" id="SVB19846.1"/>
    </source>
</evidence>
<dbReference type="EMBL" id="UINC01032343">
    <property type="protein sequence ID" value="SVB19846.1"/>
    <property type="molecule type" value="Genomic_DNA"/>
</dbReference>
<dbReference type="InterPro" id="IPR036188">
    <property type="entry name" value="FAD/NAD-bd_sf"/>
</dbReference>
<gene>
    <name evidence="2" type="ORF">METZ01_LOCUS172700</name>
</gene>
<dbReference type="InterPro" id="IPR002938">
    <property type="entry name" value="FAD-bd"/>
</dbReference>
<dbReference type="SUPFAM" id="SSF51905">
    <property type="entry name" value="FAD/NAD(P)-binding domain"/>
    <property type="match status" value="1"/>
</dbReference>
<name>A0A382C192_9ZZZZ</name>
<accession>A0A382C192</accession>
<dbReference type="AlphaFoldDB" id="A0A382C192"/>
<proteinExistence type="predicted"/>
<sequence length="95" mass="10075">MIDKVIIVGAGPVGLVTAMLLAERQIPVVILEAGGGINEDLRASTFHPPTLDMLAPFGVTGQLIKQGLICPTWQIRMHPSGERAVFDLSLIAGET</sequence>
<feature type="domain" description="FAD-binding" evidence="1">
    <location>
        <begin position="4"/>
        <end position="71"/>
    </location>
</feature>
<evidence type="ECO:0000259" key="1">
    <source>
        <dbReference type="Pfam" id="PF01494"/>
    </source>
</evidence>